<dbReference type="Pfam" id="PF04077">
    <property type="entry name" value="DsrH"/>
    <property type="match status" value="1"/>
</dbReference>
<dbReference type="InterPro" id="IPR007215">
    <property type="entry name" value="Sulphur_relay_TusB/DsrH"/>
</dbReference>
<proteinExistence type="predicted"/>
<dbReference type="InterPro" id="IPR027396">
    <property type="entry name" value="DsrEFH-like"/>
</dbReference>
<dbReference type="PANTHER" id="PTHR37526">
    <property type="entry name" value="PROTEIN TUSB"/>
    <property type="match status" value="1"/>
</dbReference>
<reference evidence="1 2" key="1">
    <citation type="submission" date="2024-08" db="EMBL/GenBank/DDBJ databases">
        <authorList>
            <person name="Ishaq N."/>
        </authorList>
    </citation>
    <scope>NUCLEOTIDE SEQUENCE [LARGE SCALE GENOMIC DNA]</scope>
    <source>
        <strain evidence="1 2">DSM 18651</strain>
    </source>
</reference>
<gene>
    <name evidence="1" type="primary">tusB</name>
    <name evidence="1" type="ORF">ACCI49_16870</name>
</gene>
<name>A0ABV4P2K7_9GAMM</name>
<organism evidence="1 2">
    <name type="scientific">Microbulbifer epialgicus</name>
    <dbReference type="NCBI Taxonomy" id="393907"/>
    <lineage>
        <taxon>Bacteria</taxon>
        <taxon>Pseudomonadati</taxon>
        <taxon>Pseudomonadota</taxon>
        <taxon>Gammaproteobacteria</taxon>
        <taxon>Cellvibrionales</taxon>
        <taxon>Microbulbiferaceae</taxon>
        <taxon>Microbulbifer</taxon>
    </lineage>
</organism>
<sequence length="97" mass="10576">MTLHLVSKSPFSSSALCDCIKCFAEGDVLLLIEDGVYALRHGALQKLQNSAIYCLEADAKARGQQELTAIVSGVTMIDDAGWVKLCTQNTPIVSWFR</sequence>
<protein>
    <submittedName>
        <fullName evidence="1">Sulfurtransferase complex subunit TusB</fullName>
    </submittedName>
</protein>
<evidence type="ECO:0000313" key="2">
    <source>
        <dbReference type="Proteomes" id="UP001569428"/>
    </source>
</evidence>
<accession>A0ABV4P2K7</accession>
<evidence type="ECO:0000313" key="1">
    <source>
        <dbReference type="EMBL" id="MFA0812588.1"/>
    </source>
</evidence>
<dbReference type="RefSeq" id="WP_371840278.1">
    <property type="nucleotide sequence ID" value="NZ_JBGMEK010000047.1"/>
</dbReference>
<keyword evidence="2" id="KW-1185">Reference proteome</keyword>
<dbReference type="EMBL" id="JBGMEK010000047">
    <property type="protein sequence ID" value="MFA0812588.1"/>
    <property type="molecule type" value="Genomic_DNA"/>
</dbReference>
<dbReference type="NCBIfam" id="TIGR03011">
    <property type="entry name" value="sulf_tusB_dsrH"/>
    <property type="match status" value="1"/>
</dbReference>
<comment type="caution">
    <text evidence="1">The sequence shown here is derived from an EMBL/GenBank/DDBJ whole genome shotgun (WGS) entry which is preliminary data.</text>
</comment>
<dbReference type="Proteomes" id="UP001569428">
    <property type="component" value="Unassembled WGS sequence"/>
</dbReference>
<dbReference type="SUPFAM" id="SSF75169">
    <property type="entry name" value="DsrEFH-like"/>
    <property type="match status" value="1"/>
</dbReference>
<dbReference type="Gene3D" id="3.40.1260.10">
    <property type="entry name" value="DsrEFH-like"/>
    <property type="match status" value="1"/>
</dbReference>
<dbReference type="PANTHER" id="PTHR37526:SF1">
    <property type="entry name" value="PROTEIN TUSB"/>
    <property type="match status" value="1"/>
</dbReference>